<protein>
    <recommendedName>
        <fullName evidence="8">Fe2OG dioxygenase domain-containing protein</fullName>
    </recommendedName>
</protein>
<dbReference type="PROSITE" id="PS51471">
    <property type="entry name" value="FE2OG_OXY"/>
    <property type="match status" value="1"/>
</dbReference>
<accession>A0A1V8SEI7</accession>
<evidence type="ECO:0000256" key="4">
    <source>
        <dbReference type="ARBA" id="ARBA00022964"/>
    </source>
</evidence>
<evidence type="ECO:0000256" key="6">
    <source>
        <dbReference type="ARBA" id="ARBA00023004"/>
    </source>
</evidence>
<dbReference type="OrthoDB" id="412814at2759"/>
<dbReference type="GO" id="GO:0005634">
    <property type="term" value="C:nucleus"/>
    <property type="evidence" value="ECO:0007669"/>
    <property type="project" value="UniProtKB-SubCell"/>
</dbReference>
<comment type="subcellular location">
    <subcellularLocation>
        <location evidence="1">Nucleus</location>
    </subcellularLocation>
</comment>
<sequence length="247" mass="27214">MQSATAETLHLYRIDGPPNQMYYVPNFITEGEETRVINNIPSNRWQSLSKRRLQVLPTALTPNNTLIAAPLPTWLTDPIANRITGLGVFYGAPHGINHCLINEYQPSQGIMPHEDGTAYYPIVATVSLGGTIVLDITEKQPCQGEPAKRWRIVQEPRSLLLTAGSAYTDTLHGIAEVKEDVDLHPATVVNWGLLGNSDSIVANGNANERTTRISLTYRDVTKVSKLSSSIFGKARPNANDRPSFRPD</sequence>
<evidence type="ECO:0000256" key="7">
    <source>
        <dbReference type="ARBA" id="ARBA00023242"/>
    </source>
</evidence>
<evidence type="ECO:0000313" key="10">
    <source>
        <dbReference type="Proteomes" id="UP000192596"/>
    </source>
</evidence>
<keyword evidence="5" id="KW-0560">Oxidoreductase</keyword>
<feature type="domain" description="Fe2OG dioxygenase" evidence="8">
    <location>
        <begin position="95"/>
        <end position="221"/>
    </location>
</feature>
<dbReference type="GO" id="GO:0051213">
    <property type="term" value="F:dioxygenase activity"/>
    <property type="evidence" value="ECO:0007669"/>
    <property type="project" value="UniProtKB-KW"/>
</dbReference>
<gene>
    <name evidence="9" type="ORF">B0A48_16642</name>
</gene>
<dbReference type="InParanoid" id="A0A1V8SEI7"/>
<dbReference type="Pfam" id="PF13532">
    <property type="entry name" value="2OG-FeII_Oxy_2"/>
    <property type="match status" value="1"/>
</dbReference>
<dbReference type="PANTHER" id="PTHR46030:SF1">
    <property type="entry name" value="ALPHA-KETOGLUTARATE-DEPENDENT DIOXYGENASE ALKB HOMOLOG 6"/>
    <property type="match status" value="1"/>
</dbReference>
<evidence type="ECO:0000256" key="1">
    <source>
        <dbReference type="ARBA" id="ARBA00004123"/>
    </source>
</evidence>
<name>A0A1V8SEI7_9PEZI</name>
<dbReference type="Gene3D" id="2.60.120.590">
    <property type="entry name" value="Alpha-ketoglutarate-dependent dioxygenase AlkB-like"/>
    <property type="match status" value="1"/>
</dbReference>
<keyword evidence="4" id="KW-0223">Dioxygenase</keyword>
<keyword evidence="6" id="KW-0408">Iron</keyword>
<dbReference type="GO" id="GO:0046872">
    <property type="term" value="F:metal ion binding"/>
    <property type="evidence" value="ECO:0007669"/>
    <property type="project" value="UniProtKB-KW"/>
</dbReference>
<dbReference type="Proteomes" id="UP000192596">
    <property type="component" value="Unassembled WGS sequence"/>
</dbReference>
<dbReference type="InterPro" id="IPR005123">
    <property type="entry name" value="Oxoglu/Fe-dep_dioxygenase_dom"/>
</dbReference>
<comment type="similarity">
    <text evidence="2">Belongs to the alkB family.</text>
</comment>
<dbReference type="InterPro" id="IPR027450">
    <property type="entry name" value="AlkB-like"/>
</dbReference>
<comment type="caution">
    <text evidence="9">The sequence shown here is derived from an EMBL/GenBank/DDBJ whole genome shotgun (WGS) entry which is preliminary data.</text>
</comment>
<evidence type="ECO:0000256" key="5">
    <source>
        <dbReference type="ARBA" id="ARBA00023002"/>
    </source>
</evidence>
<dbReference type="PANTHER" id="PTHR46030">
    <property type="entry name" value="ALPHA-KETOGLUTARATE-DEPENDENT DIOXYGENASE ALKB HOMOLOG 6"/>
    <property type="match status" value="1"/>
</dbReference>
<evidence type="ECO:0000256" key="3">
    <source>
        <dbReference type="ARBA" id="ARBA00022723"/>
    </source>
</evidence>
<keyword evidence="7" id="KW-0539">Nucleus</keyword>
<dbReference type="InterPro" id="IPR037151">
    <property type="entry name" value="AlkB-like_sf"/>
</dbReference>
<dbReference type="InterPro" id="IPR032862">
    <property type="entry name" value="ALKBH6"/>
</dbReference>
<proteinExistence type="inferred from homology"/>
<dbReference type="SUPFAM" id="SSF51197">
    <property type="entry name" value="Clavaminate synthase-like"/>
    <property type="match status" value="1"/>
</dbReference>
<evidence type="ECO:0000313" key="9">
    <source>
        <dbReference type="EMBL" id="OQN97489.1"/>
    </source>
</evidence>
<organism evidence="9 10">
    <name type="scientific">Cryoendolithus antarcticus</name>
    <dbReference type="NCBI Taxonomy" id="1507870"/>
    <lineage>
        <taxon>Eukaryota</taxon>
        <taxon>Fungi</taxon>
        <taxon>Dikarya</taxon>
        <taxon>Ascomycota</taxon>
        <taxon>Pezizomycotina</taxon>
        <taxon>Dothideomycetes</taxon>
        <taxon>Dothideomycetidae</taxon>
        <taxon>Cladosporiales</taxon>
        <taxon>Cladosporiaceae</taxon>
        <taxon>Cryoendolithus</taxon>
    </lineage>
</organism>
<evidence type="ECO:0000256" key="2">
    <source>
        <dbReference type="ARBA" id="ARBA00007879"/>
    </source>
</evidence>
<keyword evidence="10" id="KW-1185">Reference proteome</keyword>
<keyword evidence="3" id="KW-0479">Metal-binding</keyword>
<dbReference type="AlphaFoldDB" id="A0A1V8SEI7"/>
<dbReference type="EMBL" id="NAJO01000053">
    <property type="protein sequence ID" value="OQN97489.1"/>
    <property type="molecule type" value="Genomic_DNA"/>
</dbReference>
<dbReference type="STRING" id="1507870.A0A1V8SEI7"/>
<evidence type="ECO:0000259" key="8">
    <source>
        <dbReference type="PROSITE" id="PS51471"/>
    </source>
</evidence>
<reference evidence="10" key="1">
    <citation type="submission" date="2017-03" db="EMBL/GenBank/DDBJ databases">
        <title>Genomes of endolithic fungi from Antarctica.</title>
        <authorList>
            <person name="Coleine C."/>
            <person name="Masonjones S."/>
            <person name="Stajich J.E."/>
        </authorList>
    </citation>
    <scope>NUCLEOTIDE SEQUENCE [LARGE SCALE GENOMIC DNA]</scope>
    <source>
        <strain evidence="10">CCFEE 5527</strain>
    </source>
</reference>